<proteinExistence type="predicted"/>
<dbReference type="AlphaFoldDB" id="A0A835G899"/>
<keyword evidence="1" id="KW-0479">Metal-binding</keyword>
<dbReference type="InterPro" id="IPR006578">
    <property type="entry name" value="MADF-dom"/>
</dbReference>
<evidence type="ECO:0000259" key="5">
    <source>
        <dbReference type="PROSITE" id="PS51029"/>
    </source>
</evidence>
<dbReference type="InterPro" id="IPR007588">
    <property type="entry name" value="Znf_FLYWCH"/>
</dbReference>
<sequence length="558" mass="63481">MEPVASSSRADLQTGCSLASTSQEITFIESQRGVPIILHAGYEYTKKRDNKNSSIVWRCVNRRCQGGMVTSNNNVTKILRHDICTPSIAINDIKEEIHRCKQEAKSSEGKSIPSVFNSSIKKLLDKGTDKIEKLPELSNVKNSLYSARNKAQQIKKATFKTPFEVKIPDKKESTYETAFALIKSQIPEWHPISFRTDYEKAAMNAIRNIFPDVICKGCYFHFSQALWKRAKALKMNKKRMFKKHIALCTALALLPPELKCDGWLYRMSKNLASNWIPTMPQVRVREKKVRGASEIDSDAIWDLEKCKDNWAKLRNAYCSALKRRKTKSGQAATQGTPWKYEDQMGFLRPYMEMRNTKTNLIPPSSPSTSVETITSELPAESPEVPESPPDFRSESQQSNLSSYSQRSSSSKKKPDLADIYDMMKTQHSLRQQKQQSKLDLDETDMFFLSMSKAVKALPKLDQTKIKLDLHMAISQAEIRNIEMERVVKTPLRIVSQTVVPPSNQPLPEPSRVYYYHNSPTEINEFSPESQSILDPEAQNTNSTGEENLSTYYSGVTFN</sequence>
<feature type="region of interest" description="Disordered" evidence="4">
    <location>
        <begin position="357"/>
        <end position="414"/>
    </location>
</feature>
<dbReference type="Proteomes" id="UP000648187">
    <property type="component" value="Unassembled WGS sequence"/>
</dbReference>
<evidence type="ECO:0000313" key="7">
    <source>
        <dbReference type="Proteomes" id="UP000648187"/>
    </source>
</evidence>
<dbReference type="PROSITE" id="PS51029">
    <property type="entry name" value="MADF"/>
    <property type="match status" value="1"/>
</dbReference>
<feature type="compositionally biased region" description="Polar residues" evidence="4">
    <location>
        <begin position="357"/>
        <end position="374"/>
    </location>
</feature>
<feature type="compositionally biased region" description="Low complexity" evidence="4">
    <location>
        <begin position="375"/>
        <end position="384"/>
    </location>
</feature>
<dbReference type="PANTHER" id="PTHR12243">
    <property type="entry name" value="MADF DOMAIN TRANSCRIPTION FACTOR"/>
    <property type="match status" value="1"/>
</dbReference>
<feature type="domain" description="MADF" evidence="5">
    <location>
        <begin position="263"/>
        <end position="352"/>
    </location>
</feature>
<organism evidence="6 7">
    <name type="scientific">Spodoptera exigua</name>
    <name type="common">Beet armyworm</name>
    <name type="synonym">Noctua fulgens</name>
    <dbReference type="NCBI Taxonomy" id="7107"/>
    <lineage>
        <taxon>Eukaryota</taxon>
        <taxon>Metazoa</taxon>
        <taxon>Ecdysozoa</taxon>
        <taxon>Arthropoda</taxon>
        <taxon>Hexapoda</taxon>
        <taxon>Insecta</taxon>
        <taxon>Pterygota</taxon>
        <taxon>Neoptera</taxon>
        <taxon>Endopterygota</taxon>
        <taxon>Lepidoptera</taxon>
        <taxon>Glossata</taxon>
        <taxon>Ditrysia</taxon>
        <taxon>Noctuoidea</taxon>
        <taxon>Noctuidae</taxon>
        <taxon>Amphipyrinae</taxon>
        <taxon>Spodoptera</taxon>
    </lineage>
</organism>
<dbReference type="Gene3D" id="2.20.25.240">
    <property type="match status" value="1"/>
</dbReference>
<evidence type="ECO:0000313" key="6">
    <source>
        <dbReference type="EMBL" id="KAF9410079.1"/>
    </source>
</evidence>
<evidence type="ECO:0000256" key="3">
    <source>
        <dbReference type="ARBA" id="ARBA00022833"/>
    </source>
</evidence>
<evidence type="ECO:0000256" key="1">
    <source>
        <dbReference type="ARBA" id="ARBA00022723"/>
    </source>
</evidence>
<dbReference type="Pfam" id="PF10545">
    <property type="entry name" value="MADF_DNA_bdg"/>
    <property type="match status" value="1"/>
</dbReference>
<evidence type="ECO:0000256" key="2">
    <source>
        <dbReference type="ARBA" id="ARBA00022771"/>
    </source>
</evidence>
<keyword evidence="7" id="KW-1185">Reference proteome</keyword>
<keyword evidence="2" id="KW-0863">Zinc-finger</keyword>
<comment type="caution">
    <text evidence="6">The sequence shown here is derived from an EMBL/GenBank/DDBJ whole genome shotgun (WGS) entry which is preliminary data.</text>
</comment>
<dbReference type="GO" id="GO:0008270">
    <property type="term" value="F:zinc ion binding"/>
    <property type="evidence" value="ECO:0007669"/>
    <property type="project" value="UniProtKB-KW"/>
</dbReference>
<feature type="compositionally biased region" description="Low complexity" evidence="4">
    <location>
        <begin position="394"/>
        <end position="408"/>
    </location>
</feature>
<protein>
    <recommendedName>
        <fullName evidence="5">MADF domain-containing protein</fullName>
    </recommendedName>
</protein>
<evidence type="ECO:0000256" key="4">
    <source>
        <dbReference type="SAM" id="MobiDB-lite"/>
    </source>
</evidence>
<name>A0A835G899_SPOEX</name>
<gene>
    <name evidence="6" type="ORF">HW555_010741</name>
</gene>
<dbReference type="Pfam" id="PF04500">
    <property type="entry name" value="FLYWCH"/>
    <property type="match status" value="1"/>
</dbReference>
<accession>A0A835G899</accession>
<dbReference type="PANTHER" id="PTHR12243:SF67">
    <property type="entry name" value="COREPRESSOR OF PANGOLIN, ISOFORM A-RELATED"/>
    <property type="match status" value="1"/>
</dbReference>
<dbReference type="InterPro" id="IPR039353">
    <property type="entry name" value="TF_Adf1"/>
</dbReference>
<dbReference type="EMBL" id="JACKWZ010000279">
    <property type="protein sequence ID" value="KAF9410079.1"/>
    <property type="molecule type" value="Genomic_DNA"/>
</dbReference>
<reference evidence="6" key="1">
    <citation type="submission" date="2020-08" db="EMBL/GenBank/DDBJ databases">
        <title>Spodoptera exigua strain:BAW_Kor-Di-RS1 Genome sequencing and assembly.</title>
        <authorList>
            <person name="Kim J."/>
            <person name="Nam H.Y."/>
            <person name="Kwon M."/>
            <person name="Choi J.H."/>
            <person name="Cho S.R."/>
            <person name="Kim G.-H."/>
        </authorList>
    </citation>
    <scope>NUCLEOTIDE SEQUENCE</scope>
    <source>
        <strain evidence="6">BAW_Kor-Di-RS1</strain>
        <tissue evidence="6">Whole-body</tissue>
    </source>
</reference>
<keyword evidence="3" id="KW-0862">Zinc</keyword>